<evidence type="ECO:0000256" key="3">
    <source>
        <dbReference type="ARBA" id="ARBA00022989"/>
    </source>
</evidence>
<dbReference type="HOGENOM" id="CLU_130425_0_0_12"/>
<dbReference type="OrthoDB" id="370881at2"/>
<keyword evidence="4 5" id="KW-0472">Membrane</keyword>
<dbReference type="KEGG" id="sbu:SpiBuddy_0174"/>
<dbReference type="Pfam" id="PF13515">
    <property type="entry name" value="FUSC_2"/>
    <property type="match status" value="1"/>
</dbReference>
<proteinExistence type="predicted"/>
<feature type="transmembrane region" description="Helical" evidence="5">
    <location>
        <begin position="130"/>
        <end position="153"/>
    </location>
</feature>
<keyword evidence="8" id="KW-1185">Reference proteome</keyword>
<keyword evidence="2 5" id="KW-0812">Transmembrane</keyword>
<dbReference type="RefSeq" id="WP_013605869.1">
    <property type="nucleotide sequence ID" value="NC_015152.1"/>
</dbReference>
<feature type="transmembrane region" description="Helical" evidence="5">
    <location>
        <begin position="9"/>
        <end position="28"/>
    </location>
</feature>
<dbReference type="GO" id="GO:0016020">
    <property type="term" value="C:membrane"/>
    <property type="evidence" value="ECO:0007669"/>
    <property type="project" value="UniProtKB-SubCell"/>
</dbReference>
<dbReference type="eggNOG" id="COG4129">
    <property type="taxonomic scope" value="Bacteria"/>
</dbReference>
<feature type="transmembrane region" description="Helical" evidence="5">
    <location>
        <begin position="90"/>
        <end position="118"/>
    </location>
</feature>
<evidence type="ECO:0000256" key="2">
    <source>
        <dbReference type="ARBA" id="ARBA00022692"/>
    </source>
</evidence>
<keyword evidence="3 5" id="KW-1133">Transmembrane helix</keyword>
<dbReference type="Proteomes" id="UP000008466">
    <property type="component" value="Chromosome"/>
</dbReference>
<dbReference type="EMBL" id="CP002541">
    <property type="protein sequence ID" value="ADY12016.1"/>
    <property type="molecule type" value="Genomic_DNA"/>
</dbReference>
<sequence length="169" mass="18643">MKRQLFNPVFLLYITKCLIGTIVCYGFYKAFPQYYLSWSIVSLLLVLAPDWDNSIILPIARIKANITGALIGLFCFTLPVPQLVSLCIGVVLTIAVCTLLRIPTSTRSALAALVIVLLQEMGKPMWSFALQRIAAVLLGCLVGLALTLSFQYVERLLRKNPSPSGKGHE</sequence>
<name>F0RXG6_SPHGB</name>
<accession>F0RXG6</accession>
<evidence type="ECO:0000313" key="7">
    <source>
        <dbReference type="EMBL" id="ADY12016.1"/>
    </source>
</evidence>
<evidence type="ECO:0000256" key="4">
    <source>
        <dbReference type="ARBA" id="ARBA00023136"/>
    </source>
</evidence>
<protein>
    <submittedName>
        <fullName evidence="7">Membrane protein</fullName>
    </submittedName>
</protein>
<comment type="subcellular location">
    <subcellularLocation>
        <location evidence="1">Membrane</location>
        <topology evidence="1">Multi-pass membrane protein</topology>
    </subcellularLocation>
</comment>
<gene>
    <name evidence="7" type="ordered locus">SpiBuddy_0174</name>
</gene>
<dbReference type="InterPro" id="IPR049453">
    <property type="entry name" value="Memb_transporter_dom"/>
</dbReference>
<evidence type="ECO:0000313" key="8">
    <source>
        <dbReference type="Proteomes" id="UP000008466"/>
    </source>
</evidence>
<dbReference type="AlphaFoldDB" id="F0RXG6"/>
<feature type="transmembrane region" description="Helical" evidence="5">
    <location>
        <begin position="64"/>
        <end position="84"/>
    </location>
</feature>
<feature type="domain" description="Integral membrane bound transporter" evidence="6">
    <location>
        <begin position="24"/>
        <end position="145"/>
    </location>
</feature>
<evidence type="ECO:0000256" key="5">
    <source>
        <dbReference type="SAM" id="Phobius"/>
    </source>
</evidence>
<reference evidence="8" key="1">
    <citation type="submission" date="2011-02" db="EMBL/GenBank/DDBJ databases">
        <title>Complete sequence of Spirochaeta sp. Buddy.</title>
        <authorList>
            <person name="Lucas S."/>
            <person name="Copeland A."/>
            <person name="Lapidus A."/>
            <person name="Cheng J.-F."/>
            <person name="Goodwin L."/>
            <person name="Pitluck S."/>
            <person name="Zeytun A."/>
            <person name="Detter J.C."/>
            <person name="Han C."/>
            <person name="Tapia R."/>
            <person name="Land M."/>
            <person name="Hauser L."/>
            <person name="Kyrpides N."/>
            <person name="Ivanova N."/>
            <person name="Mikhailova N."/>
            <person name="Pagani I."/>
            <person name="Ritalahti K.M."/>
            <person name="Loeffler F.E."/>
            <person name="Woyke T."/>
        </authorList>
    </citation>
    <scope>NUCLEOTIDE SEQUENCE [LARGE SCALE GENOMIC DNA]</scope>
    <source>
        <strain evidence="8">ATCC BAA-1886 / DSM 22777 / Buddy</strain>
    </source>
</reference>
<evidence type="ECO:0000256" key="1">
    <source>
        <dbReference type="ARBA" id="ARBA00004141"/>
    </source>
</evidence>
<evidence type="ECO:0000259" key="6">
    <source>
        <dbReference type="Pfam" id="PF13515"/>
    </source>
</evidence>
<organism evidence="7 8">
    <name type="scientific">Sphaerochaeta globosa (strain ATCC BAA-1886 / DSM 22777 / Buddy)</name>
    <name type="common">Spirochaeta sp. (strain Buddy)</name>
    <dbReference type="NCBI Taxonomy" id="158189"/>
    <lineage>
        <taxon>Bacteria</taxon>
        <taxon>Pseudomonadati</taxon>
        <taxon>Spirochaetota</taxon>
        <taxon>Spirochaetia</taxon>
        <taxon>Spirochaetales</taxon>
        <taxon>Sphaerochaetaceae</taxon>
        <taxon>Sphaerochaeta</taxon>
    </lineage>
</organism>